<name>A0A7W4D9M3_9GAMM</name>
<sequence length="278" mass="30053">MPTAYLSRSLLAAILVLTGATAWAESRCSENTSSQPATLICSYKTLPIDSGSAGKRKVVYQIPIGKAPAGGWPVALLYHGSLATVNTFSYHSDMPFGAYHQGKLIKALLDSGYAVVAPNALTAKDAWQTNAPEYANNYQQSNDYLFFNNLFSAIATGKFGPLNKQRQYAGGMSSGGYNTSRMAVSFPGKFKALAIQSASYATCVGAPCEVPALPANHPPTLFVHGQADWVVPWTSMQPYHDRMLYQGLKTALYSEPSGGHTWFVSSPGQILNWFKQHP</sequence>
<proteinExistence type="predicted"/>
<evidence type="ECO:0000313" key="5">
    <source>
        <dbReference type="Proteomes" id="UP000581189"/>
    </source>
</evidence>
<dbReference type="PANTHER" id="PTHR43037:SF5">
    <property type="entry name" value="FERULOYL ESTERASE"/>
    <property type="match status" value="1"/>
</dbReference>
<reference evidence="4 5" key="1">
    <citation type="submission" date="2020-08" db="EMBL/GenBank/DDBJ databases">
        <authorList>
            <person name="Kim C.M."/>
        </authorList>
    </citation>
    <scope>NUCLEOTIDE SEQUENCE [LARGE SCALE GENOMIC DNA]</scope>
    <source>
        <strain evidence="4 5">SR9</strain>
    </source>
</reference>
<keyword evidence="2" id="KW-0378">Hydrolase</keyword>
<dbReference type="Gene3D" id="3.40.50.1820">
    <property type="entry name" value="alpha/beta hydrolase"/>
    <property type="match status" value="1"/>
</dbReference>
<comment type="caution">
    <text evidence="4">The sequence shown here is derived from an EMBL/GenBank/DDBJ whole genome shotgun (WGS) entry which is preliminary data.</text>
</comment>
<feature type="signal peptide" evidence="3">
    <location>
        <begin position="1"/>
        <end position="24"/>
    </location>
</feature>
<dbReference type="RefSeq" id="WP_182832557.1">
    <property type="nucleotide sequence ID" value="NZ_JACJFN010000001.1"/>
</dbReference>
<feature type="chain" id="PRO_5031356179" evidence="3">
    <location>
        <begin position="25"/>
        <end position="278"/>
    </location>
</feature>
<dbReference type="InterPro" id="IPR029058">
    <property type="entry name" value="AB_hydrolase_fold"/>
</dbReference>
<evidence type="ECO:0000256" key="2">
    <source>
        <dbReference type="ARBA" id="ARBA00022801"/>
    </source>
</evidence>
<keyword evidence="5" id="KW-1185">Reference proteome</keyword>
<dbReference type="InterPro" id="IPR050955">
    <property type="entry name" value="Plant_Biomass_Hydrol_Est"/>
</dbReference>
<evidence type="ECO:0000313" key="4">
    <source>
        <dbReference type="EMBL" id="MBB1518523.1"/>
    </source>
</evidence>
<dbReference type="EMBL" id="JACJFN010000001">
    <property type="protein sequence ID" value="MBB1518523.1"/>
    <property type="molecule type" value="Genomic_DNA"/>
</dbReference>
<gene>
    <name evidence="4" type="ORF">H3H45_04680</name>
</gene>
<dbReference type="AlphaFoldDB" id="A0A7W4D9M3"/>
<accession>A0A7W4D9M3</accession>
<dbReference type="Proteomes" id="UP000581189">
    <property type="component" value="Unassembled WGS sequence"/>
</dbReference>
<evidence type="ECO:0000256" key="1">
    <source>
        <dbReference type="ARBA" id="ARBA00022729"/>
    </source>
</evidence>
<organism evidence="4 5">
    <name type="scientific">Aquipseudomonas guryensis</name>
    <dbReference type="NCBI Taxonomy" id="2759165"/>
    <lineage>
        <taxon>Bacteria</taxon>
        <taxon>Pseudomonadati</taxon>
        <taxon>Pseudomonadota</taxon>
        <taxon>Gammaproteobacteria</taxon>
        <taxon>Pseudomonadales</taxon>
        <taxon>Pseudomonadaceae</taxon>
        <taxon>Aquipseudomonas</taxon>
    </lineage>
</organism>
<protein>
    <submittedName>
        <fullName evidence="4">Plasmid partitioning protein</fullName>
    </submittedName>
</protein>
<keyword evidence="1 3" id="KW-0732">Signal</keyword>
<evidence type="ECO:0000256" key="3">
    <source>
        <dbReference type="SAM" id="SignalP"/>
    </source>
</evidence>
<dbReference type="GO" id="GO:0016787">
    <property type="term" value="F:hydrolase activity"/>
    <property type="evidence" value="ECO:0007669"/>
    <property type="project" value="UniProtKB-KW"/>
</dbReference>
<dbReference type="PANTHER" id="PTHR43037">
    <property type="entry name" value="UNNAMED PRODUCT-RELATED"/>
    <property type="match status" value="1"/>
</dbReference>
<dbReference type="SUPFAM" id="SSF53474">
    <property type="entry name" value="alpha/beta-Hydrolases"/>
    <property type="match status" value="1"/>
</dbReference>